<reference evidence="17 18" key="1">
    <citation type="journal article" date="2017" name="Mol. Plant">
        <title>The Genome of Medicinal Plant Macleaya cordata Provides New Insights into Benzylisoquinoline Alkaloids Metabolism.</title>
        <authorList>
            <person name="Liu X."/>
            <person name="Liu Y."/>
            <person name="Huang P."/>
            <person name="Ma Y."/>
            <person name="Qing Z."/>
            <person name="Tang Q."/>
            <person name="Cao H."/>
            <person name="Cheng P."/>
            <person name="Zheng Y."/>
            <person name="Yuan Z."/>
            <person name="Zhou Y."/>
            <person name="Liu J."/>
            <person name="Tang Z."/>
            <person name="Zhuo Y."/>
            <person name="Zhang Y."/>
            <person name="Yu L."/>
            <person name="Huang J."/>
            <person name="Yang P."/>
            <person name="Peng Q."/>
            <person name="Zhang J."/>
            <person name="Jiang W."/>
            <person name="Zhang Z."/>
            <person name="Lin K."/>
            <person name="Ro D.K."/>
            <person name="Chen X."/>
            <person name="Xiong X."/>
            <person name="Shang Y."/>
            <person name="Huang S."/>
            <person name="Zeng J."/>
        </authorList>
    </citation>
    <scope>NUCLEOTIDE SEQUENCE [LARGE SCALE GENOMIC DNA]</scope>
    <source>
        <strain evidence="18">cv. BLH2017</strain>
        <tissue evidence="17">Root</tissue>
    </source>
</reference>
<feature type="region of interest" description="Disordered" evidence="14">
    <location>
        <begin position="11"/>
        <end position="45"/>
    </location>
</feature>
<evidence type="ECO:0000256" key="10">
    <source>
        <dbReference type="ARBA" id="ARBA00022833"/>
    </source>
</evidence>
<dbReference type="Pfam" id="PF13639">
    <property type="entry name" value="zf-RING_2"/>
    <property type="match status" value="1"/>
</dbReference>
<dbReference type="InterPro" id="IPR013083">
    <property type="entry name" value="Znf_RING/FYVE/PHD"/>
</dbReference>
<dbReference type="PROSITE" id="PS50089">
    <property type="entry name" value="ZF_RING_2"/>
    <property type="match status" value="1"/>
</dbReference>
<organism evidence="17 18">
    <name type="scientific">Macleaya cordata</name>
    <name type="common">Five-seeded plume-poppy</name>
    <name type="synonym">Bocconia cordata</name>
    <dbReference type="NCBI Taxonomy" id="56857"/>
    <lineage>
        <taxon>Eukaryota</taxon>
        <taxon>Viridiplantae</taxon>
        <taxon>Streptophyta</taxon>
        <taxon>Embryophyta</taxon>
        <taxon>Tracheophyta</taxon>
        <taxon>Spermatophyta</taxon>
        <taxon>Magnoliopsida</taxon>
        <taxon>Ranunculales</taxon>
        <taxon>Papaveraceae</taxon>
        <taxon>Papaveroideae</taxon>
        <taxon>Macleaya</taxon>
    </lineage>
</organism>
<dbReference type="PANTHER" id="PTHR46913">
    <property type="entry name" value="RING-H2 FINGER PROTEIN ATL16"/>
    <property type="match status" value="1"/>
</dbReference>
<dbReference type="InParanoid" id="A0A200R9W7"/>
<evidence type="ECO:0000259" key="16">
    <source>
        <dbReference type="PROSITE" id="PS50089"/>
    </source>
</evidence>
<keyword evidence="10" id="KW-0862">Zinc</keyword>
<dbReference type="GO" id="GO:0061630">
    <property type="term" value="F:ubiquitin protein ligase activity"/>
    <property type="evidence" value="ECO:0007669"/>
    <property type="project" value="UniProtKB-EC"/>
</dbReference>
<feature type="region of interest" description="Disordered" evidence="14">
    <location>
        <begin position="86"/>
        <end position="118"/>
    </location>
</feature>
<evidence type="ECO:0000256" key="3">
    <source>
        <dbReference type="ARBA" id="ARBA00004906"/>
    </source>
</evidence>
<dbReference type="Proteomes" id="UP000195402">
    <property type="component" value="Unassembled WGS sequence"/>
</dbReference>
<evidence type="ECO:0000256" key="8">
    <source>
        <dbReference type="ARBA" id="ARBA00022771"/>
    </source>
</evidence>
<keyword evidence="8 13" id="KW-0863">Zinc-finger</keyword>
<dbReference type="PANTHER" id="PTHR46913:SF1">
    <property type="entry name" value="RING-H2 FINGER PROTEIN ATL16"/>
    <property type="match status" value="1"/>
</dbReference>
<feature type="domain" description="RING-type" evidence="16">
    <location>
        <begin position="141"/>
        <end position="183"/>
    </location>
</feature>
<evidence type="ECO:0000256" key="7">
    <source>
        <dbReference type="ARBA" id="ARBA00022723"/>
    </source>
</evidence>
<feature type="transmembrane region" description="Helical" evidence="15">
    <location>
        <begin position="55"/>
        <end position="76"/>
    </location>
</feature>
<dbReference type="GO" id="GO:0016567">
    <property type="term" value="P:protein ubiquitination"/>
    <property type="evidence" value="ECO:0007669"/>
    <property type="project" value="InterPro"/>
</dbReference>
<keyword evidence="6 15" id="KW-0812">Transmembrane</keyword>
<evidence type="ECO:0000256" key="14">
    <source>
        <dbReference type="SAM" id="MobiDB-lite"/>
    </source>
</evidence>
<dbReference type="SUPFAM" id="SSF57850">
    <property type="entry name" value="RING/U-box"/>
    <property type="match status" value="1"/>
</dbReference>
<comment type="catalytic activity">
    <reaction evidence="1">
        <text>S-ubiquitinyl-[E2 ubiquitin-conjugating enzyme]-L-cysteine + [acceptor protein]-L-lysine = [E2 ubiquitin-conjugating enzyme]-L-cysteine + N(6)-ubiquitinyl-[acceptor protein]-L-lysine.</text>
        <dbReference type="EC" id="2.3.2.27"/>
    </reaction>
</comment>
<evidence type="ECO:0000313" key="17">
    <source>
        <dbReference type="EMBL" id="OVA19476.1"/>
    </source>
</evidence>
<dbReference type="OrthoDB" id="8062037at2759"/>
<dbReference type="SMART" id="SM00184">
    <property type="entry name" value="RING"/>
    <property type="match status" value="1"/>
</dbReference>
<comment type="subcellular location">
    <subcellularLocation>
        <location evidence="2">Membrane</location>
        <topology evidence="2">Single-pass membrane protein</topology>
    </subcellularLocation>
</comment>
<protein>
    <recommendedName>
        <fullName evidence="4">RING-type E3 ubiquitin transferase</fullName>
        <ecNumber evidence="4">2.3.2.27</ecNumber>
    </recommendedName>
</protein>
<keyword evidence="5" id="KW-0808">Transferase</keyword>
<dbReference type="Gene3D" id="3.30.40.10">
    <property type="entry name" value="Zinc/RING finger domain, C3HC4 (zinc finger)"/>
    <property type="match status" value="1"/>
</dbReference>
<evidence type="ECO:0000256" key="4">
    <source>
        <dbReference type="ARBA" id="ARBA00012483"/>
    </source>
</evidence>
<dbReference type="OMA" id="PLFAYEI"/>
<evidence type="ECO:0000256" key="11">
    <source>
        <dbReference type="ARBA" id="ARBA00022989"/>
    </source>
</evidence>
<keyword evidence="12 15" id="KW-0472">Membrane</keyword>
<dbReference type="EC" id="2.3.2.27" evidence="4"/>
<comment type="caution">
    <text evidence="17">The sequence shown here is derived from an EMBL/GenBank/DDBJ whole genome shotgun (WGS) entry which is preliminary data.</text>
</comment>
<sequence length="285" mass="31906">MKFHNRKLLLDDEDAPSGSTTSTTLQSSDPLLSTNTSTTSTTKPFKPTLGFDSSMALTVLVLLTALFFMVFFSMYLRRFAGDSSTMEISRRRRQQRRNNSSSPSPTSSFSSSRKGLDPSTVKSLPLFAYEIGNSKESSLDCVVCLSEFEEKETVKMIPYCGHVFHQECIDMWFSSHVSCPLCRSTQLFLSNSITAIKKIDGSLDHHRKRFDEDDQVVVVMMNDHQVGSVVGSSTVESGDTCVEREIEEAAASSSISRPSSVRRSRSWSRLFLGREKVLLRRSLSF</sequence>
<accession>A0A200R9W7</accession>
<evidence type="ECO:0000256" key="12">
    <source>
        <dbReference type="ARBA" id="ARBA00023136"/>
    </source>
</evidence>
<dbReference type="InterPro" id="IPR001841">
    <property type="entry name" value="Znf_RING"/>
</dbReference>
<keyword evidence="7" id="KW-0479">Metal-binding</keyword>
<dbReference type="STRING" id="56857.A0A200R9W7"/>
<proteinExistence type="predicted"/>
<dbReference type="GO" id="GO:0016020">
    <property type="term" value="C:membrane"/>
    <property type="evidence" value="ECO:0007669"/>
    <property type="project" value="UniProtKB-SubCell"/>
</dbReference>
<dbReference type="FunFam" id="3.30.40.10:FF:000187">
    <property type="entry name" value="E3 ubiquitin-protein ligase ATL6"/>
    <property type="match status" value="1"/>
</dbReference>
<dbReference type="EMBL" id="MVGT01000186">
    <property type="protein sequence ID" value="OVA19476.1"/>
    <property type="molecule type" value="Genomic_DNA"/>
</dbReference>
<feature type="compositionally biased region" description="Low complexity" evidence="14">
    <location>
        <begin position="97"/>
        <end position="113"/>
    </location>
</feature>
<evidence type="ECO:0000256" key="9">
    <source>
        <dbReference type="ARBA" id="ARBA00022786"/>
    </source>
</evidence>
<evidence type="ECO:0000256" key="13">
    <source>
        <dbReference type="PROSITE-ProRule" id="PRU00175"/>
    </source>
</evidence>
<feature type="compositionally biased region" description="Low complexity" evidence="14">
    <location>
        <begin position="17"/>
        <end position="45"/>
    </location>
</feature>
<keyword evidence="11 15" id="KW-1133">Transmembrane helix</keyword>
<evidence type="ECO:0000313" key="18">
    <source>
        <dbReference type="Proteomes" id="UP000195402"/>
    </source>
</evidence>
<dbReference type="InterPro" id="IPR044600">
    <property type="entry name" value="ATL1/ATL16-like"/>
</dbReference>
<name>A0A200R9W7_MACCD</name>
<evidence type="ECO:0000256" key="2">
    <source>
        <dbReference type="ARBA" id="ARBA00004167"/>
    </source>
</evidence>
<dbReference type="InterPro" id="IPR011016">
    <property type="entry name" value="Znf_RING-CH"/>
</dbReference>
<keyword evidence="18" id="KW-1185">Reference proteome</keyword>
<gene>
    <name evidence="17" type="ORF">BVC80_9057g53</name>
</gene>
<comment type="pathway">
    <text evidence="3">Protein modification; protein ubiquitination.</text>
</comment>
<evidence type="ECO:0000256" key="6">
    <source>
        <dbReference type="ARBA" id="ARBA00022692"/>
    </source>
</evidence>
<dbReference type="CDD" id="cd16461">
    <property type="entry name" value="RING-H2_EL5-like"/>
    <property type="match status" value="1"/>
</dbReference>
<evidence type="ECO:0000256" key="5">
    <source>
        <dbReference type="ARBA" id="ARBA00022679"/>
    </source>
</evidence>
<keyword evidence="9" id="KW-0833">Ubl conjugation pathway</keyword>
<dbReference type="SMART" id="SM00744">
    <property type="entry name" value="RINGv"/>
    <property type="match status" value="1"/>
</dbReference>
<evidence type="ECO:0000256" key="15">
    <source>
        <dbReference type="SAM" id="Phobius"/>
    </source>
</evidence>
<dbReference type="AlphaFoldDB" id="A0A200R9W7"/>
<evidence type="ECO:0000256" key="1">
    <source>
        <dbReference type="ARBA" id="ARBA00000900"/>
    </source>
</evidence>
<dbReference type="GO" id="GO:0008270">
    <property type="term" value="F:zinc ion binding"/>
    <property type="evidence" value="ECO:0007669"/>
    <property type="project" value="UniProtKB-KW"/>
</dbReference>